<gene>
    <name evidence="1" type="ORF">BAE44_0017564</name>
</gene>
<dbReference type="AlphaFoldDB" id="A0A1E5V8H5"/>
<dbReference type="EMBL" id="LWDX02047897">
    <property type="protein sequence ID" value="OEL21418.1"/>
    <property type="molecule type" value="Genomic_DNA"/>
</dbReference>
<proteinExistence type="predicted"/>
<keyword evidence="2" id="KW-1185">Reference proteome</keyword>
<reference evidence="1 2" key="1">
    <citation type="submission" date="2016-09" db="EMBL/GenBank/DDBJ databases">
        <title>The draft genome of Dichanthelium oligosanthes: A C3 panicoid grass species.</title>
        <authorList>
            <person name="Studer A.J."/>
            <person name="Schnable J.C."/>
            <person name="Brutnell T.P."/>
        </authorList>
    </citation>
    <scope>NUCLEOTIDE SEQUENCE [LARGE SCALE GENOMIC DNA]</scope>
    <source>
        <strain evidence="2">cv. Kellogg 1175</strain>
        <tissue evidence="1">Leaf</tissue>
    </source>
</reference>
<protein>
    <submittedName>
        <fullName evidence="1">Uncharacterized protein</fullName>
    </submittedName>
</protein>
<accession>A0A1E5V8H5</accession>
<comment type="caution">
    <text evidence="1">The sequence shown here is derived from an EMBL/GenBank/DDBJ whole genome shotgun (WGS) entry which is preliminary data.</text>
</comment>
<dbReference type="PANTHER" id="PTHR33326">
    <property type="entry name" value="OS05G0543800 PROTEIN"/>
    <property type="match status" value="1"/>
</dbReference>
<organism evidence="1 2">
    <name type="scientific">Dichanthelium oligosanthes</name>
    <dbReference type="NCBI Taxonomy" id="888268"/>
    <lineage>
        <taxon>Eukaryota</taxon>
        <taxon>Viridiplantae</taxon>
        <taxon>Streptophyta</taxon>
        <taxon>Embryophyta</taxon>
        <taxon>Tracheophyta</taxon>
        <taxon>Spermatophyta</taxon>
        <taxon>Magnoliopsida</taxon>
        <taxon>Liliopsida</taxon>
        <taxon>Poales</taxon>
        <taxon>Poaceae</taxon>
        <taxon>PACMAD clade</taxon>
        <taxon>Panicoideae</taxon>
        <taxon>Panicodae</taxon>
        <taxon>Paniceae</taxon>
        <taxon>Dichantheliinae</taxon>
        <taxon>Dichanthelium</taxon>
    </lineage>
</organism>
<name>A0A1E5V8H5_9POAL</name>
<dbReference type="OrthoDB" id="715851at2759"/>
<sequence>MDRAGSFCMYANPGGPFQSINEADDAIDRYLDELRHRAVLVTKASFLSEGHCNGCRNNGSPGMKHPNNTGAYTGGRLDGYLPFGCEDVKSNDVRRFPFLLLFMMSEAEVERLRARFEGMDDPNLWERIRRLTPTCSTKRNKES</sequence>
<evidence type="ECO:0000313" key="2">
    <source>
        <dbReference type="Proteomes" id="UP000095767"/>
    </source>
</evidence>
<evidence type="ECO:0000313" key="1">
    <source>
        <dbReference type="EMBL" id="OEL21418.1"/>
    </source>
</evidence>
<dbReference type="PANTHER" id="PTHR33326:SF44">
    <property type="entry name" value="OS10G0494950 PROTEIN"/>
    <property type="match status" value="1"/>
</dbReference>
<dbReference type="Proteomes" id="UP000095767">
    <property type="component" value="Unassembled WGS sequence"/>
</dbReference>